<dbReference type="Proteomes" id="UP000274556">
    <property type="component" value="Unassembled WGS sequence"/>
</dbReference>
<name>A0A495VFD7_9GAMM</name>
<feature type="region of interest" description="Disordered" evidence="1">
    <location>
        <begin position="446"/>
        <end position="466"/>
    </location>
</feature>
<feature type="domain" description="Pterin-binding" evidence="2">
    <location>
        <begin position="94"/>
        <end position="326"/>
    </location>
</feature>
<evidence type="ECO:0000259" key="2">
    <source>
        <dbReference type="PROSITE" id="PS50972"/>
    </source>
</evidence>
<dbReference type="RefSeq" id="WP_120799143.1">
    <property type="nucleotide sequence ID" value="NZ_RBXL01000001.1"/>
</dbReference>
<organism evidence="3 4">
    <name type="scientific">Thiocapsa rosea</name>
    <dbReference type="NCBI Taxonomy" id="69360"/>
    <lineage>
        <taxon>Bacteria</taxon>
        <taxon>Pseudomonadati</taxon>
        <taxon>Pseudomonadota</taxon>
        <taxon>Gammaproteobacteria</taxon>
        <taxon>Chromatiales</taxon>
        <taxon>Chromatiaceae</taxon>
        <taxon>Thiocapsa</taxon>
    </lineage>
</organism>
<dbReference type="Gene3D" id="3.20.20.20">
    <property type="entry name" value="Dihydropteroate synthase-like"/>
    <property type="match status" value="1"/>
</dbReference>
<evidence type="ECO:0000256" key="1">
    <source>
        <dbReference type="SAM" id="MobiDB-lite"/>
    </source>
</evidence>
<comment type="caution">
    <text evidence="3">The sequence shown here is derived from an EMBL/GenBank/DDBJ whole genome shotgun (WGS) entry which is preliminary data.</text>
</comment>
<dbReference type="AlphaFoldDB" id="A0A495VFD7"/>
<evidence type="ECO:0000313" key="4">
    <source>
        <dbReference type="Proteomes" id="UP000274556"/>
    </source>
</evidence>
<dbReference type="InterPro" id="IPR045406">
    <property type="entry name" value="DUF6513"/>
</dbReference>
<dbReference type="Pfam" id="PF20123">
    <property type="entry name" value="DUF6513"/>
    <property type="match status" value="1"/>
</dbReference>
<dbReference type="InterPro" id="IPR000489">
    <property type="entry name" value="Pterin-binding_dom"/>
</dbReference>
<dbReference type="EMBL" id="RBXL01000001">
    <property type="protein sequence ID" value="RKT47127.1"/>
    <property type="molecule type" value="Genomic_DNA"/>
</dbReference>
<gene>
    <name evidence="3" type="ORF">BDD21_4682</name>
</gene>
<proteinExistence type="predicted"/>
<keyword evidence="4" id="KW-1185">Reference proteome</keyword>
<protein>
    <submittedName>
        <fullName evidence="3">Dihydropteroate synthase-like protein</fullName>
    </submittedName>
</protein>
<dbReference type="PROSITE" id="PS50972">
    <property type="entry name" value="PTERIN_BINDING"/>
    <property type="match status" value="1"/>
</dbReference>
<dbReference type="OrthoDB" id="4029442at2"/>
<dbReference type="InterPro" id="IPR011005">
    <property type="entry name" value="Dihydropteroate_synth-like_sf"/>
</dbReference>
<sequence>MCEHILFLTGQLAEKPLLRVLERMDLPGRTWSVRQLGVKVAALMTVDMIRRRLTDPGGVDRIIIPGRCRGDLDELSRHFGIPVERGPEELKDLPRYFGLEGPVPDLSHYDVRIFAEIVDAPCRSVEGILEEAAAMRSEGADVIDLGCLPDSRFPHLDASVRALKDAGYRVSVDSMQPEELLAGGRAGADFLLSLDEENLWIAAEVTSIPVLVPHRPGDLASLERAMARMDAEGRPYIADPILDPIHFGFADSLVRYHRLRETHPQASIMMGVGNLTELTEADTAGINALLMGLISELGITNILTTRVSPHCRSAIREADLARRIMSWARREGSLPKLIDPGLTALHERRPFPYDAEEIRELAAAVRDPNFRIQVSAEGIHLYNRDGLMTFDDPFDFYLHLGVEQDGGHAFYLGVELARAQIALQLGKGYVQDQPLRWGCVLPPPAPMSSAGTEAVGPTRQPKRTRS</sequence>
<evidence type="ECO:0000313" key="3">
    <source>
        <dbReference type="EMBL" id="RKT47127.1"/>
    </source>
</evidence>
<dbReference type="SUPFAM" id="SSF51717">
    <property type="entry name" value="Dihydropteroate synthetase-like"/>
    <property type="match status" value="1"/>
</dbReference>
<accession>A0A495VFD7</accession>
<dbReference type="GO" id="GO:0042558">
    <property type="term" value="P:pteridine-containing compound metabolic process"/>
    <property type="evidence" value="ECO:0007669"/>
    <property type="project" value="InterPro"/>
</dbReference>
<reference evidence="3 4" key="1">
    <citation type="submission" date="2018-10" db="EMBL/GenBank/DDBJ databases">
        <title>Genomic Encyclopedia of Archaeal and Bacterial Type Strains, Phase II (KMG-II): from individual species to whole genera.</title>
        <authorList>
            <person name="Goeker M."/>
        </authorList>
    </citation>
    <scope>NUCLEOTIDE SEQUENCE [LARGE SCALE GENOMIC DNA]</scope>
    <source>
        <strain evidence="3 4">DSM 235</strain>
    </source>
</reference>